<dbReference type="Gene3D" id="1.10.287.130">
    <property type="match status" value="1"/>
</dbReference>
<dbReference type="InterPro" id="IPR036890">
    <property type="entry name" value="HATPase_C_sf"/>
</dbReference>
<feature type="domain" description="PAS" evidence="11">
    <location>
        <begin position="132"/>
        <end position="176"/>
    </location>
</feature>
<keyword evidence="6" id="KW-0418">Kinase</keyword>
<evidence type="ECO:0000259" key="10">
    <source>
        <dbReference type="PROSITE" id="PS50109"/>
    </source>
</evidence>
<evidence type="ECO:0000259" key="11">
    <source>
        <dbReference type="PROSITE" id="PS50112"/>
    </source>
</evidence>
<dbReference type="GO" id="GO:0005524">
    <property type="term" value="F:ATP binding"/>
    <property type="evidence" value="ECO:0007669"/>
    <property type="project" value="UniProtKB-KW"/>
</dbReference>
<dbReference type="SMART" id="SM00086">
    <property type="entry name" value="PAC"/>
    <property type="match status" value="4"/>
</dbReference>
<dbReference type="Pfam" id="PF08447">
    <property type="entry name" value="PAS_3"/>
    <property type="match status" value="1"/>
</dbReference>
<dbReference type="RefSeq" id="WP_089201882.1">
    <property type="nucleotide sequence ID" value="NZ_NHRJ02000026.1"/>
</dbReference>
<feature type="domain" description="PAC" evidence="12">
    <location>
        <begin position="444"/>
        <end position="501"/>
    </location>
</feature>
<feature type="domain" description="PAS" evidence="11">
    <location>
        <begin position="378"/>
        <end position="444"/>
    </location>
</feature>
<dbReference type="SMART" id="SM00388">
    <property type="entry name" value="HisKA"/>
    <property type="match status" value="1"/>
</dbReference>
<dbReference type="InterPro" id="IPR003594">
    <property type="entry name" value="HATPase_dom"/>
</dbReference>
<evidence type="ECO:0000256" key="6">
    <source>
        <dbReference type="ARBA" id="ARBA00022777"/>
    </source>
</evidence>
<organism evidence="13 14">
    <name type="scientific">Paenibacillus xerothermodurans</name>
    <dbReference type="NCBI Taxonomy" id="1977292"/>
    <lineage>
        <taxon>Bacteria</taxon>
        <taxon>Bacillati</taxon>
        <taxon>Bacillota</taxon>
        <taxon>Bacilli</taxon>
        <taxon>Bacillales</taxon>
        <taxon>Paenibacillaceae</taxon>
        <taxon>Paenibacillus</taxon>
    </lineage>
</organism>
<dbReference type="InterPro" id="IPR052162">
    <property type="entry name" value="Sensor_kinase/Photoreceptor"/>
</dbReference>
<feature type="domain" description="Histidine kinase" evidence="10">
    <location>
        <begin position="521"/>
        <end position="728"/>
    </location>
</feature>
<dbReference type="Pfam" id="PF00512">
    <property type="entry name" value="HisKA"/>
    <property type="match status" value="1"/>
</dbReference>
<proteinExistence type="predicted"/>
<dbReference type="InterPro" id="IPR005467">
    <property type="entry name" value="His_kinase_dom"/>
</dbReference>
<evidence type="ECO:0000256" key="2">
    <source>
        <dbReference type="ARBA" id="ARBA00012438"/>
    </source>
</evidence>
<feature type="domain" description="PAS" evidence="11">
    <location>
        <begin position="254"/>
        <end position="324"/>
    </location>
</feature>
<evidence type="ECO:0000256" key="8">
    <source>
        <dbReference type="ARBA" id="ARBA00022969"/>
    </source>
</evidence>
<evidence type="ECO:0000313" key="13">
    <source>
        <dbReference type="EMBL" id="PZE19003.1"/>
    </source>
</evidence>
<gene>
    <name evidence="13" type="ORF">CBW46_020860</name>
</gene>
<evidence type="ECO:0000256" key="3">
    <source>
        <dbReference type="ARBA" id="ARBA00022553"/>
    </source>
</evidence>
<dbReference type="EC" id="2.7.13.3" evidence="2"/>
<evidence type="ECO:0000256" key="5">
    <source>
        <dbReference type="ARBA" id="ARBA00022741"/>
    </source>
</evidence>
<dbReference type="InterPro" id="IPR003661">
    <property type="entry name" value="HisK_dim/P_dom"/>
</dbReference>
<dbReference type="AlphaFoldDB" id="A0A2W1NIX3"/>
<dbReference type="CDD" id="cd00130">
    <property type="entry name" value="PAS"/>
    <property type="match status" value="4"/>
</dbReference>
<dbReference type="PROSITE" id="PS50113">
    <property type="entry name" value="PAC"/>
    <property type="match status" value="3"/>
</dbReference>
<dbReference type="OrthoDB" id="9815750at2"/>
<protein>
    <recommendedName>
        <fullName evidence="2">histidine kinase</fullName>
        <ecNumber evidence="2">2.7.13.3</ecNumber>
    </recommendedName>
</protein>
<dbReference type="InterPro" id="IPR001610">
    <property type="entry name" value="PAC"/>
</dbReference>
<name>A0A2W1NIX3_PAEXE</name>
<dbReference type="Pfam" id="PF02518">
    <property type="entry name" value="HATPase_c"/>
    <property type="match status" value="1"/>
</dbReference>
<evidence type="ECO:0000313" key="14">
    <source>
        <dbReference type="Proteomes" id="UP000214746"/>
    </source>
</evidence>
<dbReference type="InterPro" id="IPR013655">
    <property type="entry name" value="PAS_fold_3"/>
</dbReference>
<dbReference type="SUPFAM" id="SSF47384">
    <property type="entry name" value="Homodimeric domain of signal transducing histidine kinase"/>
    <property type="match status" value="1"/>
</dbReference>
<comment type="catalytic activity">
    <reaction evidence="1">
        <text>ATP + protein L-histidine = ADP + protein N-phospho-L-histidine.</text>
        <dbReference type="EC" id="2.7.13.3"/>
    </reaction>
</comment>
<dbReference type="PRINTS" id="PR00344">
    <property type="entry name" value="BCTRLSENSOR"/>
</dbReference>
<reference evidence="13" key="1">
    <citation type="submission" date="2018-06" db="EMBL/GenBank/DDBJ databases">
        <title>Paenibacillus xerothermodurans sp. nov. an extremely dry heat resistant spore forming bacterium isolated from the soil of Cape Canaveral, Florida.</title>
        <authorList>
            <person name="Seuylemezian A."/>
            <person name="Kaur N."/>
            <person name="Patil P."/>
            <person name="Patil P."/>
            <person name="Mayilraj S."/>
            <person name="Vaishampayan P."/>
        </authorList>
    </citation>
    <scope>NUCLEOTIDE SEQUENCE [LARGE SCALE GENOMIC DNA]</scope>
    <source>
        <strain evidence="13">ATCC 27380</strain>
    </source>
</reference>
<dbReference type="Gene3D" id="3.30.450.20">
    <property type="entry name" value="PAS domain"/>
    <property type="match status" value="4"/>
</dbReference>
<evidence type="ECO:0000256" key="4">
    <source>
        <dbReference type="ARBA" id="ARBA00022679"/>
    </source>
</evidence>
<keyword evidence="5" id="KW-0547">Nucleotide-binding</keyword>
<dbReference type="Pfam" id="PF13426">
    <property type="entry name" value="PAS_9"/>
    <property type="match status" value="2"/>
</dbReference>
<dbReference type="FunFam" id="1.10.287.130:FF:000040">
    <property type="entry name" value="PAS domain-containing sensor histidine kinase"/>
    <property type="match status" value="1"/>
</dbReference>
<dbReference type="CDD" id="cd00075">
    <property type="entry name" value="HATPase"/>
    <property type="match status" value="1"/>
</dbReference>
<dbReference type="InterPro" id="IPR035965">
    <property type="entry name" value="PAS-like_dom_sf"/>
</dbReference>
<keyword evidence="9" id="KW-0902">Two-component regulatory system</keyword>
<dbReference type="InterPro" id="IPR013656">
    <property type="entry name" value="PAS_4"/>
</dbReference>
<dbReference type="InterPro" id="IPR000014">
    <property type="entry name" value="PAS"/>
</dbReference>
<dbReference type="InterPro" id="IPR004358">
    <property type="entry name" value="Sig_transdc_His_kin-like_C"/>
</dbReference>
<dbReference type="SUPFAM" id="SSF55874">
    <property type="entry name" value="ATPase domain of HSP90 chaperone/DNA topoisomerase II/histidine kinase"/>
    <property type="match status" value="1"/>
</dbReference>
<sequence length="740" mass="83601">MMLENESLFVHAFNNAPIGMALVTPNGYCIKVNACLCSMLGYSEEELLALHVGTLTHPDDLDPDLNLSEQALAGKINHYQIEKRYFHKMGRPVSVLMSASLVRDDQGQPLYFIAQIEDVTERRRTENLLKANQQRYKSLFEHHADLVLTMTLDGRILSANDACEKVTGITKDEMIGLTPDTLMQNPELFNQYLMSAADGEPKEFEECIVHKSGDVLLLRITFVPVIVDDCIEGVYCIAKDITEFRATQRILNENQEKYKSLFQYNPDAVAQVDLHRNFVSVNPMFSTLTGYSTEELLSMTFVDLAIPQDVTLCVAQFNKTLAGQPLSFEARMHHKCGRMIHINITNVPIIVDNEIVGIYAIVQDITELRYTSKQLRQSEELYQLLAENAQDIITYLSPDAIFQYVSPGVRALLGYEPDDLIGQLTFSIWHPDDVTALSKTTVLRSSDIGIFTCRIQHKNGHYVWMETTVKAIRNDFGMVEKILGIGRDITERKKVEEERKHAQLMMLNSEKLSVAGQLAAGIAHEIRNPLTAIKGFVKLLQRQLQEKPHYFEIIDSEIDRIELILNELLILAKPQAIEYHEKNLLSILEQVTTLLESQALLRNVEIQKQFDMHELIIQCDENQLKQVFINFIKNAIEAMPDGGALCIRVSLEGRSQDEVAICIIDQGCGIPEEQLAKLGEPFFSTKEKGTGLGFMVSKKIIESHDGTLLVKSRVNEGTEIKIILPKSRVTELPATQQKHA</sequence>
<dbReference type="NCBIfam" id="TIGR00229">
    <property type="entry name" value="sensory_box"/>
    <property type="match status" value="4"/>
</dbReference>
<evidence type="ECO:0000256" key="9">
    <source>
        <dbReference type="ARBA" id="ARBA00023012"/>
    </source>
</evidence>
<feature type="domain" description="PAC" evidence="12">
    <location>
        <begin position="79"/>
        <end position="131"/>
    </location>
</feature>
<comment type="caution">
    <text evidence="13">The sequence shown here is derived from an EMBL/GenBank/DDBJ whole genome shotgun (WGS) entry which is preliminary data.</text>
</comment>
<evidence type="ECO:0000259" key="12">
    <source>
        <dbReference type="PROSITE" id="PS50113"/>
    </source>
</evidence>
<dbReference type="PANTHER" id="PTHR43304">
    <property type="entry name" value="PHYTOCHROME-LIKE PROTEIN CPH1"/>
    <property type="match status" value="1"/>
</dbReference>
<dbReference type="SUPFAM" id="SSF55785">
    <property type="entry name" value="PYP-like sensor domain (PAS domain)"/>
    <property type="match status" value="4"/>
</dbReference>
<evidence type="ECO:0000256" key="1">
    <source>
        <dbReference type="ARBA" id="ARBA00000085"/>
    </source>
</evidence>
<dbReference type="SMART" id="SM00091">
    <property type="entry name" value="PAS"/>
    <property type="match status" value="4"/>
</dbReference>
<dbReference type="PROSITE" id="PS50109">
    <property type="entry name" value="HIS_KIN"/>
    <property type="match status" value="1"/>
</dbReference>
<accession>A0A2W1NIX3</accession>
<dbReference type="Proteomes" id="UP000214746">
    <property type="component" value="Unassembled WGS sequence"/>
</dbReference>
<keyword evidence="8" id="KW-0749">Sporulation</keyword>
<dbReference type="PANTHER" id="PTHR43304:SF1">
    <property type="entry name" value="PAC DOMAIN-CONTAINING PROTEIN"/>
    <property type="match status" value="1"/>
</dbReference>
<dbReference type="GO" id="GO:0030435">
    <property type="term" value="P:sporulation resulting in formation of a cellular spore"/>
    <property type="evidence" value="ECO:0007669"/>
    <property type="project" value="UniProtKB-KW"/>
</dbReference>
<keyword evidence="14" id="KW-1185">Reference proteome</keyword>
<dbReference type="InterPro" id="IPR036097">
    <property type="entry name" value="HisK_dim/P_sf"/>
</dbReference>
<dbReference type="EMBL" id="NHRJ02000026">
    <property type="protein sequence ID" value="PZE19003.1"/>
    <property type="molecule type" value="Genomic_DNA"/>
</dbReference>
<keyword evidence="7" id="KW-0067">ATP-binding</keyword>
<dbReference type="PROSITE" id="PS50112">
    <property type="entry name" value="PAS"/>
    <property type="match status" value="4"/>
</dbReference>
<dbReference type="SMART" id="SM00387">
    <property type="entry name" value="HATPase_c"/>
    <property type="match status" value="1"/>
</dbReference>
<evidence type="ECO:0000256" key="7">
    <source>
        <dbReference type="ARBA" id="ARBA00022840"/>
    </source>
</evidence>
<dbReference type="InterPro" id="IPR000700">
    <property type="entry name" value="PAS-assoc_C"/>
</dbReference>
<dbReference type="GO" id="GO:0000155">
    <property type="term" value="F:phosphorelay sensor kinase activity"/>
    <property type="evidence" value="ECO:0007669"/>
    <property type="project" value="InterPro"/>
</dbReference>
<dbReference type="Gene3D" id="3.30.565.10">
    <property type="entry name" value="Histidine kinase-like ATPase, C-terminal domain"/>
    <property type="match status" value="1"/>
</dbReference>
<feature type="domain" description="PAC" evidence="12">
    <location>
        <begin position="326"/>
        <end position="377"/>
    </location>
</feature>
<keyword evidence="3" id="KW-0597">Phosphoprotein</keyword>
<dbReference type="CDD" id="cd00082">
    <property type="entry name" value="HisKA"/>
    <property type="match status" value="1"/>
</dbReference>
<feature type="domain" description="PAS" evidence="11">
    <location>
        <begin position="5"/>
        <end position="75"/>
    </location>
</feature>
<dbReference type="Pfam" id="PF08448">
    <property type="entry name" value="PAS_4"/>
    <property type="match status" value="1"/>
</dbReference>
<keyword evidence="4" id="KW-0808">Transferase</keyword>